<feature type="region of interest" description="Disordered" evidence="2">
    <location>
        <begin position="368"/>
        <end position="405"/>
    </location>
</feature>
<reference evidence="4" key="1">
    <citation type="submission" date="2025-08" db="UniProtKB">
        <authorList>
            <consortium name="RefSeq"/>
        </authorList>
    </citation>
    <scope>IDENTIFICATION</scope>
    <source>
        <tissue evidence="4">Silk gland</tissue>
    </source>
</reference>
<dbReference type="GO" id="GO:0006357">
    <property type="term" value="P:regulation of transcription by RNA polymerase II"/>
    <property type="evidence" value="ECO:0007669"/>
    <property type="project" value="TreeGrafter"/>
</dbReference>
<feature type="compositionally biased region" description="Pro residues" evidence="2">
    <location>
        <begin position="160"/>
        <end position="180"/>
    </location>
</feature>
<dbReference type="AlphaFoldDB" id="A0A6J2JA94"/>
<dbReference type="Proteomes" id="UP000504629">
    <property type="component" value="Unplaced"/>
</dbReference>
<evidence type="ECO:0000256" key="2">
    <source>
        <dbReference type="SAM" id="MobiDB-lite"/>
    </source>
</evidence>
<accession>A0A6J2JA94</accession>
<feature type="compositionally biased region" description="Polar residues" evidence="2">
    <location>
        <begin position="368"/>
        <end position="398"/>
    </location>
</feature>
<name>A0A6J2JA94_BOMMA</name>
<protein>
    <submittedName>
        <fullName evidence="4">Uncharacterized protein</fullName>
    </submittedName>
</protein>
<evidence type="ECO:0000256" key="1">
    <source>
        <dbReference type="SAM" id="Coils"/>
    </source>
</evidence>
<proteinExistence type="predicted"/>
<dbReference type="GO" id="GO:0005667">
    <property type="term" value="C:transcription regulator complex"/>
    <property type="evidence" value="ECO:0007669"/>
    <property type="project" value="TreeGrafter"/>
</dbReference>
<feature type="coiled-coil region" evidence="1">
    <location>
        <begin position="63"/>
        <end position="131"/>
    </location>
</feature>
<sequence>MQMTGQAYFIYKFHLEANSLIDEGYLWKMPSITTEEQNATNNATSEGPDQNDKMWNALKRYILRERQRKKEEYEAEVEEERLRKEKEARERQDVMTLEETKEQIDQLEQKLKQLEKEKQQLFMRLKKVLNEDVRRRQKETNEMQPMKMQQMGNMPMPMFSMPPQPGQGEPPPNQGRPPPHNTHILNKQHGQQMVRPMQSGVKRPRSPSPTYALYAHRLHQPPMKHQPVYSDHKVEDGRMGRPMTRAVLWNKTSQYGSNVGQSSVSSGGYYSMPSSGVVPDRPPPLLYAHHAHTPHTPHTPHHANLMYAPAPQPPQMYLDMLKNRDGQHQDQKKDGQQPQVLIGLSDAHPSVSSGVAYQPPVSRHLSIHPQQHNNMQGPKPGSITQGYPVQQSNQNPNMYPSRHRY</sequence>
<dbReference type="PANTHER" id="PTHR22654">
    <property type="entry name" value="G PROTEIN PATHWAY SUPPRESSOR 2"/>
    <property type="match status" value="1"/>
</dbReference>
<dbReference type="PANTHER" id="PTHR22654:SF2">
    <property type="entry name" value="G PROTEIN PATHWAY SUPPRESSOR 2"/>
    <property type="match status" value="1"/>
</dbReference>
<evidence type="ECO:0000313" key="4">
    <source>
        <dbReference type="RefSeq" id="XP_028026042.1"/>
    </source>
</evidence>
<gene>
    <name evidence="4" type="primary">LOC114239829</name>
</gene>
<dbReference type="KEGG" id="bman:114239829"/>
<dbReference type="GeneID" id="114239829"/>
<feature type="region of interest" description="Disordered" evidence="2">
    <location>
        <begin position="160"/>
        <end position="183"/>
    </location>
</feature>
<keyword evidence="1" id="KW-0175">Coiled coil</keyword>
<organism evidence="3 4">
    <name type="scientific">Bombyx mandarina</name>
    <name type="common">Wild silk moth</name>
    <name type="synonym">Wild silkworm</name>
    <dbReference type="NCBI Taxonomy" id="7092"/>
    <lineage>
        <taxon>Eukaryota</taxon>
        <taxon>Metazoa</taxon>
        <taxon>Ecdysozoa</taxon>
        <taxon>Arthropoda</taxon>
        <taxon>Hexapoda</taxon>
        <taxon>Insecta</taxon>
        <taxon>Pterygota</taxon>
        <taxon>Neoptera</taxon>
        <taxon>Endopterygota</taxon>
        <taxon>Lepidoptera</taxon>
        <taxon>Glossata</taxon>
        <taxon>Ditrysia</taxon>
        <taxon>Bombycoidea</taxon>
        <taxon>Bombycidae</taxon>
        <taxon>Bombycinae</taxon>
        <taxon>Bombyx</taxon>
    </lineage>
</organism>
<evidence type="ECO:0000313" key="3">
    <source>
        <dbReference type="Proteomes" id="UP000504629"/>
    </source>
</evidence>
<dbReference type="Pfam" id="PF15991">
    <property type="entry name" value="G_path_suppress"/>
    <property type="match status" value="1"/>
</dbReference>
<keyword evidence="3" id="KW-1185">Reference proteome</keyword>
<dbReference type="RefSeq" id="XP_028026042.1">
    <property type="nucleotide sequence ID" value="XM_028170241.1"/>
</dbReference>
<dbReference type="InterPro" id="IPR026094">
    <property type="entry name" value="GPS2"/>
</dbReference>
<dbReference type="GO" id="GO:0003712">
    <property type="term" value="F:transcription coregulator activity"/>
    <property type="evidence" value="ECO:0007669"/>
    <property type="project" value="TreeGrafter"/>
</dbReference>
<dbReference type="OrthoDB" id="10038194at2759"/>